<evidence type="ECO:0000256" key="5">
    <source>
        <dbReference type="ARBA" id="ARBA00022454"/>
    </source>
</evidence>
<keyword evidence="8" id="KW-0493">Microtubule</keyword>
<accession>A0A061B8Z0</accession>
<feature type="compositionally biased region" description="Low complexity" evidence="19">
    <location>
        <begin position="163"/>
        <end position="186"/>
    </location>
</feature>
<evidence type="ECO:0000256" key="18">
    <source>
        <dbReference type="ARBA" id="ARBA00044358"/>
    </source>
</evidence>
<keyword evidence="16" id="KW-0137">Centromere</keyword>
<keyword evidence="14" id="KW-0539">Nucleus</keyword>
<dbReference type="Pfam" id="PF08651">
    <property type="entry name" value="DASH_Duo1"/>
    <property type="match status" value="1"/>
</dbReference>
<evidence type="ECO:0000256" key="10">
    <source>
        <dbReference type="ARBA" id="ARBA00022829"/>
    </source>
</evidence>
<keyword evidence="13" id="KW-0206">Cytoskeleton</keyword>
<feature type="region of interest" description="Disordered" evidence="19">
    <location>
        <begin position="124"/>
        <end position="186"/>
    </location>
</feature>
<dbReference type="GO" id="GO:0051301">
    <property type="term" value="P:cell division"/>
    <property type="evidence" value="ECO:0007669"/>
    <property type="project" value="UniProtKB-KW"/>
</dbReference>
<keyword evidence="12" id="KW-0175">Coiled coil</keyword>
<evidence type="ECO:0000256" key="13">
    <source>
        <dbReference type="ARBA" id="ARBA00023212"/>
    </source>
</evidence>
<dbReference type="AlphaFoldDB" id="A0A061B8Z0"/>
<dbReference type="InterPro" id="IPR013960">
    <property type="entry name" value="DASH_Duo1"/>
</dbReference>
<evidence type="ECO:0000256" key="2">
    <source>
        <dbReference type="ARBA" id="ARBA00004186"/>
    </source>
</evidence>
<keyword evidence="6" id="KW-0963">Cytoplasm</keyword>
<evidence type="ECO:0000256" key="4">
    <source>
        <dbReference type="ARBA" id="ARBA00005366"/>
    </source>
</evidence>
<dbReference type="OrthoDB" id="5599235at2759"/>
<comment type="similarity">
    <text evidence="4">Belongs to the DASH complex DUO1 family.</text>
</comment>
<sequence length="186" mass="21196">MSKDLLTTFSEIKSTVGSAKDHSKLTGASRVHALQRELEQLDAITTSIDNVIDSIEATSSNLDVVLSTTGSTNKLLDLWIKILSQASYTTNLLSDKNWKGITKNEEEYQAQLKKFEELNRRYTQEKQRKEQEREALRQKKQTQEQRQQAREDALQRRVYGRGSRPVSSTQKSSSRVSSSVTKSTKR</sequence>
<evidence type="ECO:0000256" key="9">
    <source>
        <dbReference type="ARBA" id="ARBA00022776"/>
    </source>
</evidence>
<reference evidence="20" key="1">
    <citation type="journal article" date="2014" name="Genome Announc.">
        <title>Genome sequence of the yeast Cyberlindnera fabianii (Hansenula fabianii).</title>
        <authorList>
            <person name="Freel K.C."/>
            <person name="Sarilar V."/>
            <person name="Neuveglise C."/>
            <person name="Devillers H."/>
            <person name="Friedrich A."/>
            <person name="Schacherer J."/>
        </authorList>
    </citation>
    <scope>NUCLEOTIDE SEQUENCE</scope>
    <source>
        <strain evidence="20">YJS4271</strain>
    </source>
</reference>
<dbReference type="VEuPathDB" id="FungiDB:BON22_4302"/>
<evidence type="ECO:0000256" key="15">
    <source>
        <dbReference type="ARBA" id="ARBA00023306"/>
    </source>
</evidence>
<gene>
    <name evidence="20" type="ORF">CYFA0S_23e00452g</name>
</gene>
<comment type="subcellular location">
    <subcellularLocation>
        <location evidence="3">Chromosome</location>
        <location evidence="3">Centromere</location>
        <location evidence="3">Kinetochore</location>
    </subcellularLocation>
    <subcellularLocation>
        <location evidence="2">Cytoplasm</location>
        <location evidence="2">Cytoskeleton</location>
        <location evidence="2">Spindle</location>
    </subcellularLocation>
    <subcellularLocation>
        <location evidence="1">Nucleus</location>
    </subcellularLocation>
</comment>
<protein>
    <recommendedName>
        <fullName evidence="17">DASH complex subunit DUO1</fullName>
    </recommendedName>
    <alternativeName>
        <fullName evidence="18">Outer kinetochore protein DUO1</fullName>
    </alternativeName>
</protein>
<dbReference type="PANTHER" id="PTHR28216:SF1">
    <property type="entry name" value="DASH COMPLEX SUBUNIT DUO1"/>
    <property type="match status" value="1"/>
</dbReference>
<dbReference type="GO" id="GO:0007059">
    <property type="term" value="P:chromosome segregation"/>
    <property type="evidence" value="ECO:0007669"/>
    <property type="project" value="UniProtKB-KW"/>
</dbReference>
<keyword evidence="7" id="KW-0132">Cell division</keyword>
<keyword evidence="9" id="KW-0498">Mitosis</keyword>
<dbReference type="PANTHER" id="PTHR28216">
    <property type="entry name" value="DASH COMPLEX SUBUNIT DUO1"/>
    <property type="match status" value="1"/>
</dbReference>
<keyword evidence="15" id="KW-0131">Cell cycle</keyword>
<keyword evidence="10" id="KW-0159">Chromosome partition</keyword>
<dbReference type="GO" id="GO:0005874">
    <property type="term" value="C:microtubule"/>
    <property type="evidence" value="ECO:0007669"/>
    <property type="project" value="UniProtKB-KW"/>
</dbReference>
<organism evidence="20">
    <name type="scientific">Cyberlindnera fabianii</name>
    <name type="common">Yeast</name>
    <name type="synonym">Hansenula fabianii</name>
    <dbReference type="NCBI Taxonomy" id="36022"/>
    <lineage>
        <taxon>Eukaryota</taxon>
        <taxon>Fungi</taxon>
        <taxon>Dikarya</taxon>
        <taxon>Ascomycota</taxon>
        <taxon>Saccharomycotina</taxon>
        <taxon>Saccharomycetes</taxon>
        <taxon>Phaffomycetales</taxon>
        <taxon>Phaffomycetaceae</taxon>
        <taxon>Cyberlindnera</taxon>
    </lineage>
</organism>
<evidence type="ECO:0000256" key="7">
    <source>
        <dbReference type="ARBA" id="ARBA00022618"/>
    </source>
</evidence>
<keyword evidence="5" id="KW-0158">Chromosome</keyword>
<evidence type="ECO:0000256" key="14">
    <source>
        <dbReference type="ARBA" id="ARBA00023242"/>
    </source>
</evidence>
<dbReference type="GO" id="GO:0072686">
    <property type="term" value="C:mitotic spindle"/>
    <property type="evidence" value="ECO:0007669"/>
    <property type="project" value="InterPro"/>
</dbReference>
<evidence type="ECO:0000256" key="19">
    <source>
        <dbReference type="SAM" id="MobiDB-lite"/>
    </source>
</evidence>
<dbReference type="EMBL" id="LK052908">
    <property type="protein sequence ID" value="CDR46385.1"/>
    <property type="molecule type" value="Genomic_DNA"/>
</dbReference>
<name>A0A061B8Z0_CYBFA</name>
<evidence type="ECO:0000256" key="11">
    <source>
        <dbReference type="ARBA" id="ARBA00022838"/>
    </source>
</evidence>
<evidence type="ECO:0000256" key="6">
    <source>
        <dbReference type="ARBA" id="ARBA00022490"/>
    </source>
</evidence>
<evidence type="ECO:0000256" key="12">
    <source>
        <dbReference type="ARBA" id="ARBA00023054"/>
    </source>
</evidence>
<dbReference type="GO" id="GO:0000278">
    <property type="term" value="P:mitotic cell cycle"/>
    <property type="evidence" value="ECO:0007669"/>
    <property type="project" value="InterPro"/>
</dbReference>
<keyword evidence="11" id="KW-0995">Kinetochore</keyword>
<dbReference type="GO" id="GO:0042729">
    <property type="term" value="C:DASH complex"/>
    <property type="evidence" value="ECO:0007669"/>
    <property type="project" value="InterPro"/>
</dbReference>
<evidence type="ECO:0000256" key="3">
    <source>
        <dbReference type="ARBA" id="ARBA00004629"/>
    </source>
</evidence>
<dbReference type="PhylomeDB" id="A0A061B8Z0"/>
<evidence type="ECO:0000256" key="1">
    <source>
        <dbReference type="ARBA" id="ARBA00004123"/>
    </source>
</evidence>
<evidence type="ECO:0000256" key="16">
    <source>
        <dbReference type="ARBA" id="ARBA00023328"/>
    </source>
</evidence>
<evidence type="ECO:0000313" key="20">
    <source>
        <dbReference type="EMBL" id="CDR46385.1"/>
    </source>
</evidence>
<proteinExistence type="inferred from homology"/>
<evidence type="ECO:0000256" key="17">
    <source>
        <dbReference type="ARBA" id="ARBA00044152"/>
    </source>
</evidence>
<evidence type="ECO:0000256" key="8">
    <source>
        <dbReference type="ARBA" id="ARBA00022701"/>
    </source>
</evidence>
<feature type="compositionally biased region" description="Basic and acidic residues" evidence="19">
    <location>
        <begin position="124"/>
        <end position="155"/>
    </location>
</feature>